<dbReference type="SUPFAM" id="SSF101898">
    <property type="entry name" value="NHL repeat"/>
    <property type="match status" value="1"/>
</dbReference>
<feature type="non-terminal residue" evidence="3">
    <location>
        <position position="1"/>
    </location>
</feature>
<dbReference type="AlphaFoldDB" id="A0A819YNL0"/>
<accession>A0A819YNL0</accession>
<dbReference type="GO" id="GO:0008270">
    <property type="term" value="F:zinc ion binding"/>
    <property type="evidence" value="ECO:0007669"/>
    <property type="project" value="UniProtKB-KW"/>
</dbReference>
<reference evidence="3" key="1">
    <citation type="submission" date="2021-02" db="EMBL/GenBank/DDBJ databases">
        <authorList>
            <person name="Nowell W R."/>
        </authorList>
    </citation>
    <scope>NUCLEOTIDE SEQUENCE</scope>
</reference>
<evidence type="ECO:0000313" key="4">
    <source>
        <dbReference type="Proteomes" id="UP000663868"/>
    </source>
</evidence>
<feature type="repeat" description="NHL" evidence="2">
    <location>
        <begin position="156"/>
        <end position="195"/>
    </location>
</feature>
<dbReference type="PANTHER" id="PTHR24104">
    <property type="entry name" value="E3 UBIQUITIN-PROTEIN LIGASE NHLRC1-RELATED"/>
    <property type="match status" value="1"/>
</dbReference>
<organism evidence="3 4">
    <name type="scientific">Adineta steineri</name>
    <dbReference type="NCBI Taxonomy" id="433720"/>
    <lineage>
        <taxon>Eukaryota</taxon>
        <taxon>Metazoa</taxon>
        <taxon>Spiralia</taxon>
        <taxon>Gnathifera</taxon>
        <taxon>Rotifera</taxon>
        <taxon>Eurotatoria</taxon>
        <taxon>Bdelloidea</taxon>
        <taxon>Adinetida</taxon>
        <taxon>Adinetidae</taxon>
        <taxon>Adineta</taxon>
    </lineage>
</organism>
<keyword evidence="1" id="KW-0677">Repeat</keyword>
<dbReference type="CDD" id="cd05819">
    <property type="entry name" value="NHL"/>
    <property type="match status" value="1"/>
</dbReference>
<dbReference type="PROSITE" id="PS51125">
    <property type="entry name" value="NHL"/>
    <property type="match status" value="1"/>
</dbReference>
<gene>
    <name evidence="3" type="ORF">KXQ929_LOCUS37554</name>
</gene>
<proteinExistence type="predicted"/>
<dbReference type="EMBL" id="CAJOBB010006282">
    <property type="protein sequence ID" value="CAF4156344.1"/>
    <property type="molecule type" value="Genomic_DNA"/>
</dbReference>
<dbReference type="InterPro" id="IPR001258">
    <property type="entry name" value="NHL_repeat"/>
</dbReference>
<dbReference type="InterPro" id="IPR050952">
    <property type="entry name" value="TRIM-NHL_E3_ligases"/>
</dbReference>
<dbReference type="Proteomes" id="UP000663868">
    <property type="component" value="Unassembled WGS sequence"/>
</dbReference>
<dbReference type="Pfam" id="PF01436">
    <property type="entry name" value="NHL"/>
    <property type="match status" value="1"/>
</dbReference>
<comment type="caution">
    <text evidence="3">The sequence shown here is derived from an EMBL/GenBank/DDBJ whole genome shotgun (WGS) entry which is preliminary data.</text>
</comment>
<evidence type="ECO:0000313" key="3">
    <source>
        <dbReference type="EMBL" id="CAF4156344.1"/>
    </source>
</evidence>
<sequence length="302" mass="33038">LSFNQPKFSPTATWNSNGITIANRLIVGGYPSAIFVNTNNTIYVADRDNMGIVVWQKEDVNSKKIIHGNFTRLTSLFVTSNGDIYIDGGQKNGRVQKWIAETSIFVTVMNVSSACDGLFVDINGTLYCSMSQHHQVVKRSLNDTVMTSNHVAAGTGIRGSASNQFNNPCGIFVDVNLDLYVADCNNNRVQLFRSGESNGITVAGSTSRNPTISLNCPSGIILDANKYLFIADQDNDRIVGSSLNGFRCLVGCDGEVAQFNRLTSPSGFSFDRSGNILVTDDRYSRIQIFLLKNDSFGKLKKI</sequence>
<evidence type="ECO:0000256" key="1">
    <source>
        <dbReference type="ARBA" id="ARBA00022737"/>
    </source>
</evidence>
<evidence type="ECO:0008006" key="5">
    <source>
        <dbReference type="Google" id="ProtNLM"/>
    </source>
</evidence>
<dbReference type="PANTHER" id="PTHR24104:SF25">
    <property type="entry name" value="PROTEIN LIN-41"/>
    <property type="match status" value="1"/>
</dbReference>
<name>A0A819YNL0_9BILA</name>
<protein>
    <recommendedName>
        <fullName evidence="5">NHL repeat containing protein-like protein</fullName>
    </recommendedName>
</protein>
<evidence type="ECO:0000256" key="2">
    <source>
        <dbReference type="PROSITE-ProRule" id="PRU00504"/>
    </source>
</evidence>
<dbReference type="Gene3D" id="2.40.10.500">
    <property type="match status" value="3"/>
</dbReference>